<evidence type="ECO:0000313" key="2">
    <source>
        <dbReference type="EMBL" id="QJA88369.1"/>
    </source>
</evidence>
<dbReference type="EMBL" id="MT142773">
    <property type="protein sequence ID" value="QJA88369.1"/>
    <property type="molecule type" value="Genomic_DNA"/>
</dbReference>
<evidence type="ECO:0000313" key="1">
    <source>
        <dbReference type="EMBL" id="QJA68097.1"/>
    </source>
</evidence>
<proteinExistence type="predicted"/>
<gene>
    <name evidence="1" type="ORF">MM415A08542_0002</name>
    <name evidence="2" type="ORF">MM415B02778_0004</name>
</gene>
<sequence>MDVINQYISIVPEKVANDKSKRKKCQICGNYLLSFQGKWLHPETICSGITDSIKIDVQIIDSELQDIFEGIYGNPIISDYELLNEIYEEYVKDKELLNKINSNKFLNWLVKVMIR</sequence>
<name>A0A6M3L1X1_9ZZZZ</name>
<dbReference type="EMBL" id="MT141586">
    <property type="protein sequence ID" value="QJA68097.1"/>
    <property type="molecule type" value="Genomic_DNA"/>
</dbReference>
<accession>A0A6M3L1X1</accession>
<dbReference type="AlphaFoldDB" id="A0A6M3L1X1"/>
<protein>
    <submittedName>
        <fullName evidence="2">Uncharacterized protein</fullName>
    </submittedName>
</protein>
<reference evidence="2" key="1">
    <citation type="submission" date="2020-03" db="EMBL/GenBank/DDBJ databases">
        <title>The deep terrestrial virosphere.</title>
        <authorList>
            <person name="Holmfeldt K."/>
            <person name="Nilsson E."/>
            <person name="Simone D."/>
            <person name="Lopez-Fernandez M."/>
            <person name="Wu X."/>
            <person name="de Brujin I."/>
            <person name="Lundin D."/>
            <person name="Andersson A."/>
            <person name="Bertilsson S."/>
            <person name="Dopson M."/>
        </authorList>
    </citation>
    <scope>NUCLEOTIDE SEQUENCE</scope>
    <source>
        <strain evidence="1">MM415A08542</strain>
        <strain evidence="2">MM415B02778</strain>
    </source>
</reference>
<organism evidence="2">
    <name type="scientific">viral metagenome</name>
    <dbReference type="NCBI Taxonomy" id="1070528"/>
    <lineage>
        <taxon>unclassified sequences</taxon>
        <taxon>metagenomes</taxon>
        <taxon>organismal metagenomes</taxon>
    </lineage>
</organism>